<dbReference type="STRING" id="27342.A0A0H2QZY2"/>
<gene>
    <name evidence="2" type="ORF">SCHPADRAFT_789776</name>
</gene>
<dbReference type="InterPro" id="IPR040521">
    <property type="entry name" value="KDZ"/>
</dbReference>
<feature type="non-terminal residue" evidence="2">
    <location>
        <position position="856"/>
    </location>
</feature>
<dbReference type="PANTHER" id="PTHR33104:SF2">
    <property type="entry name" value="CXC3 LIKE CYSTEINE CLUSTER DOMAIN-CONTAINING PROTEIN"/>
    <property type="match status" value="1"/>
</dbReference>
<keyword evidence="3" id="KW-1185">Reference proteome</keyword>
<proteinExistence type="predicted"/>
<protein>
    <recommendedName>
        <fullName evidence="1">CxC2-like cysteine cluster KDZ transposase-associated domain-containing protein</fullName>
    </recommendedName>
</protein>
<feature type="non-terminal residue" evidence="2">
    <location>
        <position position="1"/>
    </location>
</feature>
<sequence>FRCKDCYDSPRCAICCVGSHTCTPLHALERWNGHFWERSSLCEIGGSLFLGHNGIPCETPSMQSRTMNILHTNGFHECNVVACGCVDGDERNLYRQLLRAGLFPATSISPRTAVSFSCLRQCDLLMTQGKITGNDFYETLVHLSDNTGIDEPRCKYEEFMRVIRLWQHVQILKRAAVAFLPGGISSADQGSCAVLCPACPRRFVLDLPPREEWFETEFVMVDANFRLRCKERNIKDLPLTDGLAYYVRFGPYKAYLATIGTQTEINVCDSGLHAVDHANLRGGAAYAVSGVGACQCRHMLVRPNGVGDLQKGERYANMDYIIASSLRGSKPGRLVVSYDIVCQWYRNAPTRLPSLPSDICFNPRDINSFEEVIPKFHIAAHGKSCQSIFSLNYRAGMGRTDGENIERGWAWMNPAALSTREMGEGSRQDTLDNQWGAWNWRIITNMGSSFARRLDEACLEATRHRAQHSAFSKSFSPELVSAWSLMLDEWTKDPHNAPNPFKEPEATVSIVDVRKEVNAEEAAELTRGEMPRHATSAGQLIVALLEVEEQQRVIAGLRSSTNGDKSNTRTLAVDDKDVALRRKIALLRPIQKLYMPGIAALLNVDQDDDDAEEDQTCEEIPLYLPSGLRSDRRDAVCTRGIAEKELRFRLAQAEDALYSMRKHLRVKDLVGDFKTQHTAGTGQKANTRMHSLLARYENIIQRDASRYRAARAALESLDRDGDWKNKFLVLEKKDVRPIGKKEGPGEGHRETSWIWLNDPLQGAAARAEGNADLNDGLRAEWAMSRSRAERWEEEREFLRAEMCRVLLNFKARARWWRALPGRRRVESELLCCGMAAYAEKQASIFETLCLNFASHW</sequence>
<dbReference type="AlphaFoldDB" id="A0A0H2QZY2"/>
<organism evidence="2 3">
    <name type="scientific">Schizopora paradoxa</name>
    <dbReference type="NCBI Taxonomy" id="27342"/>
    <lineage>
        <taxon>Eukaryota</taxon>
        <taxon>Fungi</taxon>
        <taxon>Dikarya</taxon>
        <taxon>Basidiomycota</taxon>
        <taxon>Agaricomycotina</taxon>
        <taxon>Agaricomycetes</taxon>
        <taxon>Hymenochaetales</taxon>
        <taxon>Schizoporaceae</taxon>
        <taxon>Schizopora</taxon>
    </lineage>
</organism>
<reference evidence="2 3" key="1">
    <citation type="submission" date="2015-04" db="EMBL/GenBank/DDBJ databases">
        <title>Complete genome sequence of Schizopora paradoxa KUC8140, a cosmopolitan wood degrader in East Asia.</title>
        <authorList>
            <consortium name="DOE Joint Genome Institute"/>
            <person name="Min B."/>
            <person name="Park H."/>
            <person name="Jang Y."/>
            <person name="Kim J.-J."/>
            <person name="Kim K.H."/>
            <person name="Pangilinan J."/>
            <person name="Lipzen A."/>
            <person name="Riley R."/>
            <person name="Grigoriev I.V."/>
            <person name="Spatafora J.W."/>
            <person name="Choi I.-G."/>
        </authorList>
    </citation>
    <scope>NUCLEOTIDE SEQUENCE [LARGE SCALE GENOMIC DNA]</scope>
    <source>
        <strain evidence="2 3">KUC8140</strain>
    </source>
</reference>
<dbReference type="InParanoid" id="A0A0H2QZY2"/>
<dbReference type="Pfam" id="PF18803">
    <property type="entry name" value="CxC2"/>
    <property type="match status" value="1"/>
</dbReference>
<evidence type="ECO:0000259" key="1">
    <source>
        <dbReference type="Pfam" id="PF18803"/>
    </source>
</evidence>
<dbReference type="Proteomes" id="UP000053477">
    <property type="component" value="Unassembled WGS sequence"/>
</dbReference>
<accession>A0A0H2QZY2</accession>
<dbReference type="Pfam" id="PF18758">
    <property type="entry name" value="KDZ"/>
    <property type="match status" value="1"/>
</dbReference>
<dbReference type="OrthoDB" id="2804062at2759"/>
<dbReference type="EMBL" id="KQ086394">
    <property type="protein sequence ID" value="KLO04959.1"/>
    <property type="molecule type" value="Genomic_DNA"/>
</dbReference>
<evidence type="ECO:0000313" key="2">
    <source>
        <dbReference type="EMBL" id="KLO04959.1"/>
    </source>
</evidence>
<dbReference type="PANTHER" id="PTHR33104">
    <property type="entry name" value="SI:DKEY-29D5.2"/>
    <property type="match status" value="1"/>
</dbReference>
<evidence type="ECO:0000313" key="3">
    <source>
        <dbReference type="Proteomes" id="UP000053477"/>
    </source>
</evidence>
<feature type="domain" description="CxC2-like cysteine cluster KDZ transposase-associated" evidence="1">
    <location>
        <begin position="42"/>
        <end position="148"/>
    </location>
</feature>
<dbReference type="InterPro" id="IPR041457">
    <property type="entry name" value="CxC2_KDZ-assoc"/>
</dbReference>
<name>A0A0H2QZY2_9AGAM</name>